<organismHost>
    <name type="scientific">Paramecium bursaria</name>
    <dbReference type="NCBI Taxonomy" id="74790"/>
</organismHost>
<dbReference type="Proteomes" id="UP000204095">
    <property type="component" value="Segment"/>
</dbReference>
<name>A7J7R6_PBCVF</name>
<dbReference type="GeneID" id="5364329"/>
<accession>A7J7R6</accession>
<sequence length="71" mass="8349">MNSEILRQLSSLRADITNQGKEITILKEQKKDSDRRSAQQEKEITILKERMNRMYDGQKKTKSYLAMLTCL</sequence>
<proteinExistence type="predicted"/>
<protein>
    <submittedName>
        <fullName evidence="1">Uncharacterized protein N562R</fullName>
    </submittedName>
</protein>
<reference evidence="1 2" key="1">
    <citation type="journal article" date="2007" name="Virology">
        <title>Sequence and annotation of the 314-kb MT325 and the 321-kb FR483 viruses that infect Chlorella Pbi.</title>
        <authorList>
            <person name="Fitzgerald L.A."/>
            <person name="Graves M.V."/>
            <person name="Li X."/>
            <person name="Feldblyum T."/>
            <person name="Hartigan J."/>
            <person name="Van Etten J.L."/>
        </authorList>
    </citation>
    <scope>NUCLEOTIDE SEQUENCE [LARGE SCALE GENOMIC DNA]</scope>
    <source>
        <strain evidence="1 2">FR483</strain>
    </source>
</reference>
<dbReference type="RefSeq" id="YP_001426194.1">
    <property type="nucleotide sequence ID" value="NC_008603.1"/>
</dbReference>
<gene>
    <name evidence="1" type="primary">N562R</name>
    <name evidence="1" type="ORF">FR483_N562R</name>
</gene>
<evidence type="ECO:0000313" key="2">
    <source>
        <dbReference type="Proteomes" id="UP000204095"/>
    </source>
</evidence>
<dbReference type="EMBL" id="DQ890022">
    <property type="protein sequence ID" value="ABT15847.1"/>
    <property type="molecule type" value="Genomic_DNA"/>
</dbReference>
<evidence type="ECO:0000313" key="1">
    <source>
        <dbReference type="EMBL" id="ABT15847.1"/>
    </source>
</evidence>
<organism evidence="1 2">
    <name type="scientific">Paramecium bursaria Chlorella virus FR483</name>
    <name type="common">PBCV-FR483</name>
    <dbReference type="NCBI Taxonomy" id="399781"/>
    <lineage>
        <taxon>Viruses</taxon>
        <taxon>Varidnaviria</taxon>
        <taxon>Bamfordvirae</taxon>
        <taxon>Nucleocytoviricota</taxon>
        <taxon>Megaviricetes</taxon>
        <taxon>Algavirales</taxon>
        <taxon>Phycodnaviridae</taxon>
        <taxon>Chlorovirus</taxon>
        <taxon>Chlorovirus conductrix</taxon>
        <taxon>Paramecium bursaria Chlorella virus A1</taxon>
    </lineage>
</organism>
<dbReference type="KEGG" id="vg:5364329"/>